<dbReference type="PANTHER" id="PTHR24015">
    <property type="entry name" value="OS07G0578800 PROTEIN-RELATED"/>
    <property type="match status" value="1"/>
</dbReference>
<protein>
    <submittedName>
        <fullName evidence="3">Pentatricopeptide repeat-containing protein</fullName>
    </submittedName>
</protein>
<proteinExistence type="predicted"/>
<dbReference type="FunFam" id="1.25.40.10:FF:000227">
    <property type="entry name" value="Pentatricopeptide repeat-containing protein At3g13880"/>
    <property type="match status" value="1"/>
</dbReference>
<dbReference type="AlphaFoldDB" id="A0A7J6WM88"/>
<evidence type="ECO:0000256" key="1">
    <source>
        <dbReference type="ARBA" id="ARBA00022737"/>
    </source>
</evidence>
<reference evidence="3 4" key="1">
    <citation type="submission" date="2020-06" db="EMBL/GenBank/DDBJ databases">
        <title>Transcriptomic and genomic resources for Thalictrum thalictroides and T. hernandezii: Facilitating candidate gene discovery in an emerging model plant lineage.</title>
        <authorList>
            <person name="Arias T."/>
            <person name="Riano-Pachon D.M."/>
            <person name="Di Stilio V.S."/>
        </authorList>
    </citation>
    <scope>NUCLEOTIDE SEQUENCE [LARGE SCALE GENOMIC DNA]</scope>
    <source>
        <strain evidence="4">cv. WT478/WT964</strain>
        <tissue evidence="3">Leaves</tissue>
    </source>
</reference>
<dbReference type="FunFam" id="1.25.40.10:FF:000344">
    <property type="entry name" value="Pentatricopeptide repeat-containing protein"/>
    <property type="match status" value="1"/>
</dbReference>
<dbReference type="GO" id="GO:0003723">
    <property type="term" value="F:RNA binding"/>
    <property type="evidence" value="ECO:0007669"/>
    <property type="project" value="InterPro"/>
</dbReference>
<dbReference type="Pfam" id="PF13041">
    <property type="entry name" value="PPR_2"/>
    <property type="match status" value="3"/>
</dbReference>
<name>A0A7J6WM88_THATH</name>
<keyword evidence="1" id="KW-0677">Repeat</keyword>
<dbReference type="SUPFAM" id="SSF48452">
    <property type="entry name" value="TPR-like"/>
    <property type="match status" value="1"/>
</dbReference>
<dbReference type="InterPro" id="IPR046960">
    <property type="entry name" value="PPR_At4g14850-like_plant"/>
</dbReference>
<comment type="caution">
    <text evidence="3">The sequence shown here is derived from an EMBL/GenBank/DDBJ whole genome shotgun (WGS) entry which is preliminary data.</text>
</comment>
<dbReference type="Gene3D" id="1.25.40.10">
    <property type="entry name" value="Tetratricopeptide repeat domain"/>
    <property type="match status" value="6"/>
</dbReference>
<accession>A0A7J6WM88</accession>
<dbReference type="PROSITE" id="PS51375">
    <property type="entry name" value="PPR"/>
    <property type="match status" value="5"/>
</dbReference>
<dbReference type="Pfam" id="PF20431">
    <property type="entry name" value="E_motif"/>
    <property type="match status" value="1"/>
</dbReference>
<feature type="repeat" description="PPR" evidence="2">
    <location>
        <begin position="400"/>
        <end position="434"/>
    </location>
</feature>
<dbReference type="InterPro" id="IPR011990">
    <property type="entry name" value="TPR-like_helical_dom_sf"/>
</dbReference>
<feature type="repeat" description="PPR" evidence="2">
    <location>
        <begin position="1"/>
        <end position="28"/>
    </location>
</feature>
<dbReference type="FunFam" id="1.25.40.10:FF:000366">
    <property type="entry name" value="Pentatricopeptide (PPR) repeat-containing protein"/>
    <property type="match status" value="1"/>
</dbReference>
<keyword evidence="4" id="KW-1185">Reference proteome</keyword>
<dbReference type="OrthoDB" id="185373at2759"/>
<feature type="repeat" description="PPR" evidence="2">
    <location>
        <begin position="95"/>
        <end position="129"/>
    </location>
</feature>
<sequence>MIAGYTQNGREKDAMEMYVEMRRSGVVPDQFAFGSVVRACVGLKDVELGKQLHADVLKSELGCELIPQNALVAMYTKFDQIDKAWIVFDKIVYKDLVSWGSVIGGFGQQGYELEALEFFKEMLSLGVYCPNEFIFGSVLSACGGLFQSEYGSEIHGLSIKFGLGKDRYVGCSLCHMYAKCGSLESAKTAFHQIDNPDVVSWNAFIAAIACSGDSNESMSLFSQMRHLGFVPDGITISRLLSSFTSFATLYQGMQIHSYVIKKNLGVNVPVMNNFLTMYSRCSDFSDAVNIFDEMTSNVNLVSWNAILTACLHHNLPDEACRYLKLMQTSQYRPDQITLTSALNACALLASLERGCQIHDYAIKSGYEAETSISNGLIDMYTKCGSPSDARKHFETMDNPDVVSWSSLIVGYAQFGYGEKALKLFRTMRDMGIKPNHVTFVGVLSACSHVGLLEEGRHYYETMETEHGVTPTREHCSCVVDMLARAGRLREAENFISQMSFDPDIVVWKTLLGACRTCGDVEVGKRAAEKVLELDPSNSSAHVLLCNIYASTGSWDDVARVRKLMRSKGVRKDLAQSWIELRKRVHEFSVEDRLHPQMDEIYSLLETLWLQITTAAGGSVLDQKVALVEHLQE</sequence>
<dbReference type="EMBL" id="JABWDY010013185">
    <property type="protein sequence ID" value="KAF5198481.1"/>
    <property type="molecule type" value="Genomic_DNA"/>
</dbReference>
<dbReference type="PANTHER" id="PTHR24015:SF1672">
    <property type="entry name" value="OS06G0506100 PROTEIN"/>
    <property type="match status" value="1"/>
</dbReference>
<feature type="repeat" description="PPR" evidence="2">
    <location>
        <begin position="197"/>
        <end position="231"/>
    </location>
</feature>
<organism evidence="3 4">
    <name type="scientific">Thalictrum thalictroides</name>
    <name type="common">Rue-anemone</name>
    <name type="synonym">Anemone thalictroides</name>
    <dbReference type="NCBI Taxonomy" id="46969"/>
    <lineage>
        <taxon>Eukaryota</taxon>
        <taxon>Viridiplantae</taxon>
        <taxon>Streptophyta</taxon>
        <taxon>Embryophyta</taxon>
        <taxon>Tracheophyta</taxon>
        <taxon>Spermatophyta</taxon>
        <taxon>Magnoliopsida</taxon>
        <taxon>Ranunculales</taxon>
        <taxon>Ranunculaceae</taxon>
        <taxon>Thalictroideae</taxon>
        <taxon>Thalictrum</taxon>
    </lineage>
</organism>
<dbReference type="Proteomes" id="UP000554482">
    <property type="component" value="Unassembled WGS sequence"/>
</dbReference>
<dbReference type="InterPro" id="IPR046848">
    <property type="entry name" value="E_motif"/>
</dbReference>
<evidence type="ECO:0000256" key="2">
    <source>
        <dbReference type="PROSITE-ProRule" id="PRU00708"/>
    </source>
</evidence>
<dbReference type="NCBIfam" id="TIGR00756">
    <property type="entry name" value="PPR"/>
    <property type="match status" value="5"/>
</dbReference>
<dbReference type="GO" id="GO:0009451">
    <property type="term" value="P:RNA modification"/>
    <property type="evidence" value="ECO:0007669"/>
    <property type="project" value="InterPro"/>
</dbReference>
<feature type="repeat" description="PPR" evidence="2">
    <location>
        <begin position="299"/>
        <end position="333"/>
    </location>
</feature>
<evidence type="ECO:0000313" key="4">
    <source>
        <dbReference type="Proteomes" id="UP000554482"/>
    </source>
</evidence>
<dbReference type="Pfam" id="PF01535">
    <property type="entry name" value="PPR"/>
    <property type="match status" value="5"/>
</dbReference>
<evidence type="ECO:0000313" key="3">
    <source>
        <dbReference type="EMBL" id="KAF5198481.1"/>
    </source>
</evidence>
<dbReference type="InterPro" id="IPR002885">
    <property type="entry name" value="PPR_rpt"/>
</dbReference>
<dbReference type="FunFam" id="1.25.40.10:FF:000031">
    <property type="entry name" value="Pentatricopeptide repeat-containing protein mitochondrial"/>
    <property type="match status" value="1"/>
</dbReference>
<gene>
    <name evidence="3" type="ORF">FRX31_011932</name>
</gene>